<feature type="transmembrane region" description="Helical" evidence="1">
    <location>
        <begin position="181"/>
        <end position="200"/>
    </location>
</feature>
<feature type="transmembrane region" description="Helical" evidence="1">
    <location>
        <begin position="143"/>
        <end position="161"/>
    </location>
</feature>
<feature type="transmembrane region" description="Helical" evidence="1">
    <location>
        <begin position="60"/>
        <end position="81"/>
    </location>
</feature>
<evidence type="ECO:0000313" key="2">
    <source>
        <dbReference type="EMBL" id="THU86494.1"/>
    </source>
</evidence>
<feature type="transmembrane region" description="Helical" evidence="1">
    <location>
        <begin position="20"/>
        <end position="48"/>
    </location>
</feature>
<name>A0A4S8LCB9_DENBC</name>
<organism evidence="2 3">
    <name type="scientific">Dendrothele bispora (strain CBS 962.96)</name>
    <dbReference type="NCBI Taxonomy" id="1314807"/>
    <lineage>
        <taxon>Eukaryota</taxon>
        <taxon>Fungi</taxon>
        <taxon>Dikarya</taxon>
        <taxon>Basidiomycota</taxon>
        <taxon>Agaricomycotina</taxon>
        <taxon>Agaricomycetes</taxon>
        <taxon>Agaricomycetidae</taxon>
        <taxon>Agaricales</taxon>
        <taxon>Agaricales incertae sedis</taxon>
        <taxon>Dendrothele</taxon>
    </lineage>
</organism>
<protein>
    <submittedName>
        <fullName evidence="2">Uncharacterized protein</fullName>
    </submittedName>
</protein>
<dbReference type="OrthoDB" id="3174319at2759"/>
<accession>A0A4S8LCB9</accession>
<keyword evidence="3" id="KW-1185">Reference proteome</keyword>
<dbReference type="EMBL" id="ML179495">
    <property type="protein sequence ID" value="THU86494.1"/>
    <property type="molecule type" value="Genomic_DNA"/>
</dbReference>
<evidence type="ECO:0000313" key="3">
    <source>
        <dbReference type="Proteomes" id="UP000297245"/>
    </source>
</evidence>
<keyword evidence="1" id="KW-1133">Transmembrane helix</keyword>
<dbReference type="AlphaFoldDB" id="A0A4S8LCB9"/>
<proteinExistence type="predicted"/>
<feature type="transmembrane region" description="Helical" evidence="1">
    <location>
        <begin position="118"/>
        <end position="136"/>
    </location>
</feature>
<evidence type="ECO:0000256" key="1">
    <source>
        <dbReference type="SAM" id="Phobius"/>
    </source>
</evidence>
<sequence length="203" mass="22104">MPLPQTQPSSPLSDGDVLLVKAWVFAIALAFLLLGIQMILSIVVLYIFMAQGISLPKSKLALSFVTITMFFVSLSSLVMNIEDIIIQIPLLGYNPPNLGDIGPLITELEISINSLNRLNYVLGDIIVVWRAWVLFPQRLTAKIALSICLMGSFGAFVDTGLLVKRVMKDPFDTAGGDTDVILLAVPLILTNLTATTLIGFKAW</sequence>
<keyword evidence="1" id="KW-0812">Transmembrane</keyword>
<keyword evidence="1" id="KW-0472">Membrane</keyword>
<dbReference type="Proteomes" id="UP000297245">
    <property type="component" value="Unassembled WGS sequence"/>
</dbReference>
<reference evidence="2 3" key="1">
    <citation type="journal article" date="2019" name="Nat. Ecol. Evol.">
        <title>Megaphylogeny resolves global patterns of mushroom evolution.</title>
        <authorList>
            <person name="Varga T."/>
            <person name="Krizsan K."/>
            <person name="Foldi C."/>
            <person name="Dima B."/>
            <person name="Sanchez-Garcia M."/>
            <person name="Sanchez-Ramirez S."/>
            <person name="Szollosi G.J."/>
            <person name="Szarkandi J.G."/>
            <person name="Papp V."/>
            <person name="Albert L."/>
            <person name="Andreopoulos W."/>
            <person name="Angelini C."/>
            <person name="Antonin V."/>
            <person name="Barry K.W."/>
            <person name="Bougher N.L."/>
            <person name="Buchanan P."/>
            <person name="Buyck B."/>
            <person name="Bense V."/>
            <person name="Catcheside P."/>
            <person name="Chovatia M."/>
            <person name="Cooper J."/>
            <person name="Damon W."/>
            <person name="Desjardin D."/>
            <person name="Finy P."/>
            <person name="Geml J."/>
            <person name="Haridas S."/>
            <person name="Hughes K."/>
            <person name="Justo A."/>
            <person name="Karasinski D."/>
            <person name="Kautmanova I."/>
            <person name="Kiss B."/>
            <person name="Kocsube S."/>
            <person name="Kotiranta H."/>
            <person name="LaButti K.M."/>
            <person name="Lechner B.E."/>
            <person name="Liimatainen K."/>
            <person name="Lipzen A."/>
            <person name="Lukacs Z."/>
            <person name="Mihaltcheva S."/>
            <person name="Morgado L.N."/>
            <person name="Niskanen T."/>
            <person name="Noordeloos M.E."/>
            <person name="Ohm R.A."/>
            <person name="Ortiz-Santana B."/>
            <person name="Ovrebo C."/>
            <person name="Racz N."/>
            <person name="Riley R."/>
            <person name="Savchenko A."/>
            <person name="Shiryaev A."/>
            <person name="Soop K."/>
            <person name="Spirin V."/>
            <person name="Szebenyi C."/>
            <person name="Tomsovsky M."/>
            <person name="Tulloss R.E."/>
            <person name="Uehling J."/>
            <person name="Grigoriev I.V."/>
            <person name="Vagvolgyi C."/>
            <person name="Papp T."/>
            <person name="Martin F.M."/>
            <person name="Miettinen O."/>
            <person name="Hibbett D.S."/>
            <person name="Nagy L.G."/>
        </authorList>
    </citation>
    <scope>NUCLEOTIDE SEQUENCE [LARGE SCALE GENOMIC DNA]</scope>
    <source>
        <strain evidence="2 3">CBS 962.96</strain>
    </source>
</reference>
<gene>
    <name evidence="2" type="ORF">K435DRAFT_868247</name>
</gene>